<dbReference type="PRINTS" id="PR00039">
    <property type="entry name" value="HTHLYSR"/>
</dbReference>
<dbReference type="OrthoDB" id="9178397at2"/>
<keyword evidence="4" id="KW-0804">Transcription</keyword>
<sequence>MRKGIPNLAALQVFEAAARHESFTRAADELALTQSAVCRQVASLENRLGVALFLRIKKRVVLTPHGRHYADQIRKSLERIERDTLELMAQRGIGRVLELAVVPTFASQWLIPRLPQFRALRPDITINLSIRTEPFLFSDSPFDAAIYFGRSVWPGTQGTLLFREGNAVPVCSPVLTADCAPLTRERLADMPLLHLSTRPDAWREWFRAHGFAEDARAVRGPRYELFTMLSSAALAGMGVALMPEILIADELASGRLAVALDMPLPSDAGYYLVAPDAVASDEPFLALSQWLMSLVPDEAATLARPARRSNREIPASPAPSASI</sequence>
<evidence type="ECO:0000256" key="4">
    <source>
        <dbReference type="ARBA" id="ARBA00023163"/>
    </source>
</evidence>
<dbReference type="Pfam" id="PF00126">
    <property type="entry name" value="HTH_1"/>
    <property type="match status" value="1"/>
</dbReference>
<evidence type="ECO:0000256" key="1">
    <source>
        <dbReference type="ARBA" id="ARBA00009437"/>
    </source>
</evidence>
<evidence type="ECO:0000313" key="6">
    <source>
        <dbReference type="EMBL" id="PMS22101.1"/>
    </source>
</evidence>
<comment type="caution">
    <text evidence="6">The sequence shown here is derived from an EMBL/GenBank/DDBJ whole genome shotgun (WGS) entry which is preliminary data.</text>
</comment>
<dbReference type="Gene3D" id="3.40.190.10">
    <property type="entry name" value="Periplasmic binding protein-like II"/>
    <property type="match status" value="2"/>
</dbReference>
<name>A0A2N7VY75_9BURK</name>
<dbReference type="GO" id="GO:0003700">
    <property type="term" value="F:DNA-binding transcription factor activity"/>
    <property type="evidence" value="ECO:0007669"/>
    <property type="project" value="InterPro"/>
</dbReference>
<dbReference type="InterPro" id="IPR036390">
    <property type="entry name" value="WH_DNA-bd_sf"/>
</dbReference>
<gene>
    <name evidence="6" type="ORF">C0Z18_06190</name>
</gene>
<dbReference type="PANTHER" id="PTHR30537:SF26">
    <property type="entry name" value="GLYCINE CLEAVAGE SYSTEM TRANSCRIPTIONAL ACTIVATOR"/>
    <property type="match status" value="1"/>
</dbReference>
<dbReference type="FunFam" id="3.40.190.10:FF:000017">
    <property type="entry name" value="Glycine cleavage system transcriptional activator"/>
    <property type="match status" value="1"/>
</dbReference>
<dbReference type="GO" id="GO:0043565">
    <property type="term" value="F:sequence-specific DNA binding"/>
    <property type="evidence" value="ECO:0007669"/>
    <property type="project" value="TreeGrafter"/>
</dbReference>
<evidence type="ECO:0000313" key="7">
    <source>
        <dbReference type="Proteomes" id="UP000235616"/>
    </source>
</evidence>
<dbReference type="AlphaFoldDB" id="A0A2N7VY75"/>
<evidence type="ECO:0000256" key="3">
    <source>
        <dbReference type="ARBA" id="ARBA00023125"/>
    </source>
</evidence>
<dbReference type="RefSeq" id="WP_102644501.1">
    <property type="nucleotide sequence ID" value="NZ_PNYA01000004.1"/>
</dbReference>
<protein>
    <submittedName>
        <fullName evidence="6">LysR family transcriptional regulator</fullName>
    </submittedName>
</protein>
<dbReference type="InterPro" id="IPR000847">
    <property type="entry name" value="LysR_HTH_N"/>
</dbReference>
<dbReference type="PANTHER" id="PTHR30537">
    <property type="entry name" value="HTH-TYPE TRANSCRIPTIONAL REGULATOR"/>
    <property type="match status" value="1"/>
</dbReference>
<dbReference type="EMBL" id="PNYA01000004">
    <property type="protein sequence ID" value="PMS22101.1"/>
    <property type="molecule type" value="Genomic_DNA"/>
</dbReference>
<dbReference type="InterPro" id="IPR005119">
    <property type="entry name" value="LysR_subst-bd"/>
</dbReference>
<dbReference type="Pfam" id="PF03466">
    <property type="entry name" value="LysR_substrate"/>
    <property type="match status" value="1"/>
</dbReference>
<dbReference type="InterPro" id="IPR036388">
    <property type="entry name" value="WH-like_DNA-bd_sf"/>
</dbReference>
<dbReference type="SUPFAM" id="SSF46785">
    <property type="entry name" value="Winged helix' DNA-binding domain"/>
    <property type="match status" value="1"/>
</dbReference>
<dbReference type="Gene3D" id="1.10.10.10">
    <property type="entry name" value="Winged helix-like DNA-binding domain superfamily/Winged helix DNA-binding domain"/>
    <property type="match status" value="1"/>
</dbReference>
<dbReference type="FunFam" id="1.10.10.10:FF:000038">
    <property type="entry name" value="Glycine cleavage system transcriptional activator"/>
    <property type="match status" value="1"/>
</dbReference>
<dbReference type="Proteomes" id="UP000235616">
    <property type="component" value="Unassembled WGS sequence"/>
</dbReference>
<dbReference type="PROSITE" id="PS50931">
    <property type="entry name" value="HTH_LYSR"/>
    <property type="match status" value="1"/>
</dbReference>
<keyword evidence="3" id="KW-0238">DNA-binding</keyword>
<dbReference type="InterPro" id="IPR058163">
    <property type="entry name" value="LysR-type_TF_proteobact-type"/>
</dbReference>
<reference evidence="6 7" key="1">
    <citation type="submission" date="2018-01" db="EMBL/GenBank/DDBJ databases">
        <title>Whole genome analyses suggest that Burkholderia sensu lato contains two further novel genera in the rhizoxinica-symbiotica group Mycetohabitans gen. nov., and Trinickia gen. nov.: implications for the evolution of diazotrophy and nodulation in the Burkholderiaceae.</title>
        <authorList>
            <person name="Estrada-de los Santos P."/>
            <person name="Palmer M."/>
            <person name="Chavez-Ramirez B."/>
            <person name="Beukes C."/>
            <person name="Steenkamp E.T."/>
            <person name="Hirsch A.M."/>
            <person name="Manyaka P."/>
            <person name="Maluk M."/>
            <person name="Lafos M."/>
            <person name="Crook M."/>
            <person name="Gross E."/>
            <person name="Simon M.F."/>
            <person name="Bueno dos Reis Junior F."/>
            <person name="Poole P.S."/>
            <person name="Venter S.N."/>
            <person name="James E.K."/>
        </authorList>
    </citation>
    <scope>NUCLEOTIDE SEQUENCE [LARGE SCALE GENOMIC DNA]</scope>
    <source>
        <strain evidence="6 7">GIMN1.004</strain>
    </source>
</reference>
<feature type="domain" description="HTH lysR-type" evidence="5">
    <location>
        <begin position="6"/>
        <end position="63"/>
    </location>
</feature>
<dbReference type="GO" id="GO:0006351">
    <property type="term" value="P:DNA-templated transcription"/>
    <property type="evidence" value="ECO:0007669"/>
    <property type="project" value="TreeGrafter"/>
</dbReference>
<comment type="similarity">
    <text evidence="1">Belongs to the LysR transcriptional regulatory family.</text>
</comment>
<evidence type="ECO:0000256" key="2">
    <source>
        <dbReference type="ARBA" id="ARBA00023015"/>
    </source>
</evidence>
<organism evidence="6 7">
    <name type="scientific">Trinickia dabaoshanensis</name>
    <dbReference type="NCBI Taxonomy" id="564714"/>
    <lineage>
        <taxon>Bacteria</taxon>
        <taxon>Pseudomonadati</taxon>
        <taxon>Pseudomonadota</taxon>
        <taxon>Betaproteobacteria</taxon>
        <taxon>Burkholderiales</taxon>
        <taxon>Burkholderiaceae</taxon>
        <taxon>Trinickia</taxon>
    </lineage>
</organism>
<dbReference type="SUPFAM" id="SSF53850">
    <property type="entry name" value="Periplasmic binding protein-like II"/>
    <property type="match status" value="1"/>
</dbReference>
<keyword evidence="2" id="KW-0805">Transcription regulation</keyword>
<proteinExistence type="inferred from homology"/>
<accession>A0A2N7VY75</accession>
<evidence type="ECO:0000259" key="5">
    <source>
        <dbReference type="PROSITE" id="PS50931"/>
    </source>
</evidence>
<keyword evidence="7" id="KW-1185">Reference proteome</keyword>